<comment type="caution">
    <text evidence="3">The sequence shown here is derived from an EMBL/GenBank/DDBJ whole genome shotgun (WGS) entry which is preliminary data.</text>
</comment>
<evidence type="ECO:0000259" key="2">
    <source>
        <dbReference type="Pfam" id="PF00892"/>
    </source>
</evidence>
<reference evidence="3 4" key="1">
    <citation type="submission" date="2018-09" db="EMBL/GenBank/DDBJ databases">
        <authorList>
            <person name="Zhu H."/>
        </authorList>
    </citation>
    <scope>NUCLEOTIDE SEQUENCE [LARGE SCALE GENOMIC DNA]</scope>
    <source>
        <strain evidence="3 4">K2W22B-5</strain>
    </source>
</reference>
<keyword evidence="1" id="KW-1133">Transmembrane helix</keyword>
<organism evidence="3 4">
    <name type="scientific">Azospirillum cavernae</name>
    <dbReference type="NCBI Taxonomy" id="2320860"/>
    <lineage>
        <taxon>Bacteria</taxon>
        <taxon>Pseudomonadati</taxon>
        <taxon>Pseudomonadota</taxon>
        <taxon>Alphaproteobacteria</taxon>
        <taxon>Rhodospirillales</taxon>
        <taxon>Azospirillaceae</taxon>
        <taxon>Azospirillum</taxon>
    </lineage>
</organism>
<dbReference type="Proteomes" id="UP000283458">
    <property type="component" value="Unassembled WGS sequence"/>
</dbReference>
<dbReference type="EMBL" id="QYUL01000004">
    <property type="protein sequence ID" value="RJF78049.1"/>
    <property type="molecule type" value="Genomic_DNA"/>
</dbReference>
<feature type="transmembrane region" description="Helical" evidence="1">
    <location>
        <begin position="188"/>
        <end position="206"/>
    </location>
</feature>
<sequence>MSGIVRHDGPALATLMTYGMTSAFFIAIGLRRAPNWINSAGRDARGLLLINGLTIANTFLVYVILLNVSAFTYVLVFFGTLPLASPCCESVWERRIPGGSRMLGCGGIGLAACVSSQTSLSASLTGVGLSIVSAIAGASYLDVSKDFQVKTNLGTSDILALRFIGTIIFAGALVFQEPARPVLTLGAWLTYAFIALVGSVIPLYLLQKSNEWIGPERTARLMPLIPLCARFCPLSRRRSLLRWRISPS</sequence>
<feature type="domain" description="EamA" evidence="2">
    <location>
        <begin position="125"/>
        <end position="230"/>
    </location>
</feature>
<keyword evidence="1" id="KW-0812">Transmembrane</keyword>
<feature type="transmembrane region" description="Helical" evidence="1">
    <location>
        <begin position="71"/>
        <end position="92"/>
    </location>
</feature>
<accession>A0A418VPC2</accession>
<dbReference type="AlphaFoldDB" id="A0A418VPC2"/>
<evidence type="ECO:0000313" key="3">
    <source>
        <dbReference type="EMBL" id="RJF78049.1"/>
    </source>
</evidence>
<feature type="transmembrane region" description="Helical" evidence="1">
    <location>
        <begin position="159"/>
        <end position="176"/>
    </location>
</feature>
<feature type="transmembrane region" description="Helical" evidence="1">
    <location>
        <begin position="46"/>
        <end position="65"/>
    </location>
</feature>
<dbReference type="GO" id="GO:0016020">
    <property type="term" value="C:membrane"/>
    <property type="evidence" value="ECO:0007669"/>
    <property type="project" value="InterPro"/>
</dbReference>
<gene>
    <name evidence="3" type="ORF">D3877_23240</name>
</gene>
<protein>
    <recommendedName>
        <fullName evidence="2">EamA domain-containing protein</fullName>
    </recommendedName>
</protein>
<keyword evidence="1" id="KW-0472">Membrane</keyword>
<proteinExistence type="predicted"/>
<dbReference type="InterPro" id="IPR000620">
    <property type="entry name" value="EamA_dom"/>
</dbReference>
<dbReference type="Pfam" id="PF00892">
    <property type="entry name" value="EamA"/>
    <property type="match status" value="1"/>
</dbReference>
<feature type="transmembrane region" description="Helical" evidence="1">
    <location>
        <begin position="12"/>
        <end position="34"/>
    </location>
</feature>
<evidence type="ECO:0000256" key="1">
    <source>
        <dbReference type="SAM" id="Phobius"/>
    </source>
</evidence>
<keyword evidence="4" id="KW-1185">Reference proteome</keyword>
<name>A0A418VPC2_9PROT</name>
<evidence type="ECO:0000313" key="4">
    <source>
        <dbReference type="Proteomes" id="UP000283458"/>
    </source>
</evidence>